<sequence length="307" mass="34326">MLDKVPGTQQHGPVSRSSSSSFSIENLLRSTTRTTDRRPKAEDEGGCEETGVSYNRAAVIESRCSQVERQVSYFRLNARRFAEAGCISEWCGTSPNQAWGELNSPHQCHSRNSDDTGYSLPASDRDSPVPPEPVEDYNETDQRAEGRLTDDKDGQLGSPCFARDDGETPDSKAARKKKTRTVFSRSQVFQLESTFDMKRYLSSTERTGLAASLQLTETQVKIWFQNRRNKWKKQLAADMEATNISYSTQRIVRVPILYHENAAPGTVSAHLAQVSPPLLGFTRTVNHPLSQFTLPMSFIRSQITGIV</sequence>
<name>A0ACC2GXL0_DALPE</name>
<evidence type="ECO:0000313" key="1">
    <source>
        <dbReference type="EMBL" id="KAJ8008196.1"/>
    </source>
</evidence>
<reference evidence="1" key="1">
    <citation type="submission" date="2021-05" db="EMBL/GenBank/DDBJ databases">
        <authorList>
            <person name="Pan Q."/>
            <person name="Jouanno E."/>
            <person name="Zahm M."/>
            <person name="Klopp C."/>
            <person name="Cabau C."/>
            <person name="Louis A."/>
            <person name="Berthelot C."/>
            <person name="Parey E."/>
            <person name="Roest Crollius H."/>
            <person name="Montfort J."/>
            <person name="Robinson-Rechavi M."/>
            <person name="Bouchez O."/>
            <person name="Lampietro C."/>
            <person name="Lopez Roques C."/>
            <person name="Donnadieu C."/>
            <person name="Postlethwait J."/>
            <person name="Bobe J."/>
            <person name="Dillon D."/>
            <person name="Chandos A."/>
            <person name="von Hippel F."/>
            <person name="Guiguen Y."/>
        </authorList>
    </citation>
    <scope>NUCLEOTIDE SEQUENCE</scope>
    <source>
        <strain evidence="1">YG-Jan2019</strain>
    </source>
</reference>
<dbReference type="Proteomes" id="UP001157502">
    <property type="component" value="Chromosome 8"/>
</dbReference>
<comment type="caution">
    <text evidence="1">The sequence shown here is derived from an EMBL/GenBank/DDBJ whole genome shotgun (WGS) entry which is preliminary data.</text>
</comment>
<gene>
    <name evidence="1" type="ORF">DPEC_G00102250</name>
</gene>
<evidence type="ECO:0000313" key="2">
    <source>
        <dbReference type="Proteomes" id="UP001157502"/>
    </source>
</evidence>
<proteinExistence type="predicted"/>
<protein>
    <submittedName>
        <fullName evidence="1">Uncharacterized protein</fullName>
    </submittedName>
</protein>
<keyword evidence="2" id="KW-1185">Reference proteome</keyword>
<dbReference type="EMBL" id="CM055735">
    <property type="protein sequence ID" value="KAJ8008196.1"/>
    <property type="molecule type" value="Genomic_DNA"/>
</dbReference>
<organism evidence="1 2">
    <name type="scientific">Dallia pectoralis</name>
    <name type="common">Alaska blackfish</name>
    <dbReference type="NCBI Taxonomy" id="75939"/>
    <lineage>
        <taxon>Eukaryota</taxon>
        <taxon>Metazoa</taxon>
        <taxon>Chordata</taxon>
        <taxon>Craniata</taxon>
        <taxon>Vertebrata</taxon>
        <taxon>Euteleostomi</taxon>
        <taxon>Actinopterygii</taxon>
        <taxon>Neopterygii</taxon>
        <taxon>Teleostei</taxon>
        <taxon>Protacanthopterygii</taxon>
        <taxon>Esociformes</taxon>
        <taxon>Umbridae</taxon>
        <taxon>Dallia</taxon>
    </lineage>
</organism>
<accession>A0ACC2GXL0</accession>